<dbReference type="Gene3D" id="3.40.525.10">
    <property type="entry name" value="CRAL-TRIO lipid binding domain"/>
    <property type="match status" value="1"/>
</dbReference>
<dbReference type="PRINTS" id="PR00180">
    <property type="entry name" value="CRETINALDHBP"/>
</dbReference>
<dbReference type="Proteomes" id="UP000291343">
    <property type="component" value="Unassembled WGS sequence"/>
</dbReference>
<dbReference type="EMBL" id="QKKF02037891">
    <property type="protein sequence ID" value="RZF31909.1"/>
    <property type="molecule type" value="Genomic_DNA"/>
</dbReference>
<comment type="caution">
    <text evidence="2">The sequence shown here is derived from an EMBL/GenBank/DDBJ whole genome shotgun (WGS) entry which is preliminary data.</text>
</comment>
<dbReference type="GO" id="GO:0016020">
    <property type="term" value="C:membrane"/>
    <property type="evidence" value="ECO:0007669"/>
    <property type="project" value="TreeGrafter"/>
</dbReference>
<dbReference type="PROSITE" id="PS50191">
    <property type="entry name" value="CRAL_TRIO"/>
    <property type="match status" value="1"/>
</dbReference>
<name>A0A482WE80_LAOST</name>
<evidence type="ECO:0000259" key="1">
    <source>
        <dbReference type="PROSITE" id="PS50191"/>
    </source>
</evidence>
<protein>
    <recommendedName>
        <fullName evidence="1">CRAL-TRIO domain-containing protein</fullName>
    </recommendedName>
</protein>
<dbReference type="InterPro" id="IPR001251">
    <property type="entry name" value="CRAL-TRIO_dom"/>
</dbReference>
<accession>A0A482WE80</accession>
<dbReference type="SMR" id="A0A482WE80"/>
<dbReference type="SMART" id="SM00516">
    <property type="entry name" value="SEC14"/>
    <property type="match status" value="1"/>
</dbReference>
<dbReference type="OrthoDB" id="6682367at2759"/>
<sequence>MVTEDKIHVEDIEWEEPSAETVQKWYSELKMTPESVIEDVNLLREWLRHQPHLPNVTDDKMLEIFLFQCKNSVETAKAKLEQYYVAKASMPEYFTDMDPLDAEFQQALETVCYVTLPKLTAEGYRICVCKMFNSDVTKFKPIHLFKGALMFADMSSRHGHNNGIVIIFDLQDRTMAHVASITYPMLKNFFHCALAAFPIRMKGFHIVNAPTYTNAMITLGKSLLKDKLKKRIHAHSKGIETLTEHIPKDILPPEYGGTYPHNMTVLRDLTLHLLKKHRDWFLQEAKIKADLSKKKESGKTLTAETNIFGLEGSFRKISID</sequence>
<dbReference type="GO" id="GO:1902936">
    <property type="term" value="F:phosphatidylinositol bisphosphate binding"/>
    <property type="evidence" value="ECO:0007669"/>
    <property type="project" value="TreeGrafter"/>
</dbReference>
<reference evidence="2 3" key="1">
    <citation type="journal article" date="2017" name="Gigascience">
        <title>Genome sequence of the small brown planthopper, Laodelphax striatellus.</title>
        <authorList>
            <person name="Zhu J."/>
            <person name="Jiang F."/>
            <person name="Wang X."/>
            <person name="Yang P."/>
            <person name="Bao Y."/>
            <person name="Zhao W."/>
            <person name="Wang W."/>
            <person name="Lu H."/>
            <person name="Wang Q."/>
            <person name="Cui N."/>
            <person name="Li J."/>
            <person name="Chen X."/>
            <person name="Luo L."/>
            <person name="Yu J."/>
            <person name="Kang L."/>
            <person name="Cui F."/>
        </authorList>
    </citation>
    <scope>NUCLEOTIDE SEQUENCE [LARGE SCALE GENOMIC DNA]</scope>
    <source>
        <strain evidence="2">Lst14</strain>
    </source>
</reference>
<dbReference type="InParanoid" id="A0A482WE80"/>
<evidence type="ECO:0000313" key="2">
    <source>
        <dbReference type="EMBL" id="RZF31909.1"/>
    </source>
</evidence>
<dbReference type="InterPro" id="IPR036273">
    <property type="entry name" value="CRAL/TRIO_N_dom_sf"/>
</dbReference>
<dbReference type="PANTHER" id="PTHR10174">
    <property type="entry name" value="ALPHA-TOCOPHEROL TRANSFER PROTEIN-RELATED"/>
    <property type="match status" value="1"/>
</dbReference>
<dbReference type="PANTHER" id="PTHR10174:SF224">
    <property type="entry name" value="RETINOL-BINDING PROTEIN PINTA"/>
    <property type="match status" value="1"/>
</dbReference>
<dbReference type="InterPro" id="IPR036865">
    <property type="entry name" value="CRAL-TRIO_dom_sf"/>
</dbReference>
<dbReference type="Pfam" id="PF00650">
    <property type="entry name" value="CRAL_TRIO"/>
    <property type="match status" value="1"/>
</dbReference>
<dbReference type="AlphaFoldDB" id="A0A482WE80"/>
<dbReference type="SUPFAM" id="SSF52087">
    <property type="entry name" value="CRAL/TRIO domain"/>
    <property type="match status" value="1"/>
</dbReference>
<evidence type="ECO:0000313" key="3">
    <source>
        <dbReference type="Proteomes" id="UP000291343"/>
    </source>
</evidence>
<gene>
    <name evidence="2" type="ORF">LSTR_LSTR013307</name>
</gene>
<keyword evidence="3" id="KW-1185">Reference proteome</keyword>
<dbReference type="SUPFAM" id="SSF46938">
    <property type="entry name" value="CRAL/TRIO N-terminal domain"/>
    <property type="match status" value="1"/>
</dbReference>
<dbReference type="CDD" id="cd00170">
    <property type="entry name" value="SEC14"/>
    <property type="match status" value="1"/>
</dbReference>
<proteinExistence type="predicted"/>
<feature type="domain" description="CRAL-TRIO" evidence="1">
    <location>
        <begin position="107"/>
        <end position="263"/>
    </location>
</feature>
<organism evidence="2 3">
    <name type="scientific">Laodelphax striatellus</name>
    <name type="common">Small brown planthopper</name>
    <name type="synonym">Delphax striatella</name>
    <dbReference type="NCBI Taxonomy" id="195883"/>
    <lineage>
        <taxon>Eukaryota</taxon>
        <taxon>Metazoa</taxon>
        <taxon>Ecdysozoa</taxon>
        <taxon>Arthropoda</taxon>
        <taxon>Hexapoda</taxon>
        <taxon>Insecta</taxon>
        <taxon>Pterygota</taxon>
        <taxon>Neoptera</taxon>
        <taxon>Paraneoptera</taxon>
        <taxon>Hemiptera</taxon>
        <taxon>Auchenorrhyncha</taxon>
        <taxon>Fulgoroidea</taxon>
        <taxon>Delphacidae</taxon>
        <taxon>Criomorphinae</taxon>
        <taxon>Laodelphax</taxon>
    </lineage>
</organism>